<feature type="signal peptide" evidence="2">
    <location>
        <begin position="1"/>
        <end position="20"/>
    </location>
</feature>
<evidence type="ECO:0000313" key="4">
    <source>
        <dbReference type="Proteomes" id="UP001183824"/>
    </source>
</evidence>
<feature type="compositionally biased region" description="Basic and acidic residues" evidence="1">
    <location>
        <begin position="175"/>
        <end position="196"/>
    </location>
</feature>
<dbReference type="Proteomes" id="UP001183824">
    <property type="component" value="Unassembled WGS sequence"/>
</dbReference>
<gene>
    <name evidence="3" type="ORF">RNB18_28170</name>
</gene>
<sequence>MPVVAALAVAVLFTGGCSSARGTSLSGDPSGSATGVSESPSPSPTPSLTSPYPTGASGSHDNKGWTAEESRDWVRLVGDTPRENYEDDEVKVVSLAGYDGPLCRKITVQVEFRKLVYGVANGADGGRLSDGTRPDYYFDPPGEARRTPYGRERRAEDRPAYVPLRDGPQPLRGRPPLDHRGQAADEELPKEIEVGGGEDLRCRAAVDSRPQRIADHELSQPSAPQVCSPDGTPAADLVDVPTPGSQPTDFYPTNLYPTPDHSFDFDGVLRSPTP</sequence>
<accession>A0ABU2VFW2</accession>
<proteinExistence type="predicted"/>
<feature type="region of interest" description="Disordered" evidence="1">
    <location>
        <begin position="123"/>
        <end position="196"/>
    </location>
</feature>
<organism evidence="3 4">
    <name type="scientific">Streptomyces doebereineriae</name>
    <dbReference type="NCBI Taxonomy" id="3075528"/>
    <lineage>
        <taxon>Bacteria</taxon>
        <taxon>Bacillati</taxon>
        <taxon>Actinomycetota</taxon>
        <taxon>Actinomycetes</taxon>
        <taxon>Kitasatosporales</taxon>
        <taxon>Streptomycetaceae</taxon>
        <taxon>Streptomyces</taxon>
    </lineage>
</organism>
<evidence type="ECO:0000256" key="1">
    <source>
        <dbReference type="SAM" id="MobiDB-lite"/>
    </source>
</evidence>
<evidence type="ECO:0000313" key="3">
    <source>
        <dbReference type="EMBL" id="MDT0484036.1"/>
    </source>
</evidence>
<keyword evidence="4" id="KW-1185">Reference proteome</keyword>
<dbReference type="EMBL" id="JAVREZ010000010">
    <property type="protein sequence ID" value="MDT0484036.1"/>
    <property type="molecule type" value="Genomic_DNA"/>
</dbReference>
<evidence type="ECO:0008006" key="5">
    <source>
        <dbReference type="Google" id="ProtNLM"/>
    </source>
</evidence>
<protein>
    <recommendedName>
        <fullName evidence="5">Lipoprotein</fullName>
    </recommendedName>
</protein>
<feature type="region of interest" description="Disordered" evidence="1">
    <location>
        <begin position="211"/>
        <end position="274"/>
    </location>
</feature>
<reference evidence="4" key="1">
    <citation type="submission" date="2023-07" db="EMBL/GenBank/DDBJ databases">
        <title>30 novel species of actinomycetes from the DSMZ collection.</title>
        <authorList>
            <person name="Nouioui I."/>
        </authorList>
    </citation>
    <scope>NUCLEOTIDE SEQUENCE [LARGE SCALE GENOMIC DNA]</scope>
    <source>
        <strain evidence="4">DSM 41640</strain>
    </source>
</reference>
<dbReference type="RefSeq" id="WP_311716901.1">
    <property type="nucleotide sequence ID" value="NZ_JAVREZ010000010.1"/>
</dbReference>
<name>A0ABU2VFW2_9ACTN</name>
<feature type="region of interest" description="Disordered" evidence="1">
    <location>
        <begin position="17"/>
        <end position="71"/>
    </location>
</feature>
<feature type="chain" id="PRO_5045253152" description="Lipoprotein" evidence="2">
    <location>
        <begin position="21"/>
        <end position="274"/>
    </location>
</feature>
<feature type="compositionally biased region" description="Polar residues" evidence="1">
    <location>
        <begin position="17"/>
        <end position="36"/>
    </location>
</feature>
<feature type="compositionally biased region" description="Basic and acidic residues" evidence="1">
    <location>
        <begin position="60"/>
        <end position="71"/>
    </location>
</feature>
<keyword evidence="2" id="KW-0732">Signal</keyword>
<feature type="compositionally biased region" description="Basic and acidic residues" evidence="1">
    <location>
        <begin position="142"/>
        <end position="159"/>
    </location>
</feature>
<evidence type="ECO:0000256" key="2">
    <source>
        <dbReference type="SAM" id="SignalP"/>
    </source>
</evidence>
<comment type="caution">
    <text evidence="3">The sequence shown here is derived from an EMBL/GenBank/DDBJ whole genome shotgun (WGS) entry which is preliminary data.</text>
</comment>